<proteinExistence type="predicted"/>
<dbReference type="KEGG" id="fla:SY85_16745"/>
<reference evidence="2 3" key="2">
    <citation type="journal article" date="2016" name="Int. J. Syst. Evol. Microbiol.">
        <title>Flavisolibacter tropicus sp. nov., isolated from tropical soil.</title>
        <authorList>
            <person name="Lee J.J."/>
            <person name="Kang M.S."/>
            <person name="Kim G.S."/>
            <person name="Lee C.S."/>
            <person name="Lim S."/>
            <person name="Lee J."/>
            <person name="Roh S.H."/>
            <person name="Kang H."/>
            <person name="Ha J.M."/>
            <person name="Bae S."/>
            <person name="Jung H.Y."/>
            <person name="Kim M.K."/>
        </authorList>
    </citation>
    <scope>NUCLEOTIDE SEQUENCE [LARGE SCALE GENOMIC DNA]</scope>
    <source>
        <strain evidence="2 3">LCS9</strain>
    </source>
</reference>
<reference evidence="3" key="1">
    <citation type="submission" date="2015-01" db="EMBL/GenBank/DDBJ databases">
        <title>Flavisolibacter sp./LCS9/ whole genome sequencing.</title>
        <authorList>
            <person name="Kim M.K."/>
            <person name="Srinivasan S."/>
            <person name="Lee J.-J."/>
        </authorList>
    </citation>
    <scope>NUCLEOTIDE SEQUENCE [LARGE SCALE GENOMIC DNA]</scope>
    <source>
        <strain evidence="3">LCS9</strain>
    </source>
</reference>
<protein>
    <submittedName>
        <fullName evidence="2">Uncharacterized protein</fullName>
    </submittedName>
</protein>
<keyword evidence="3" id="KW-1185">Reference proteome</keyword>
<feature type="transmembrane region" description="Helical" evidence="1">
    <location>
        <begin position="27"/>
        <end position="51"/>
    </location>
</feature>
<sequence>MGEEPTIQNEFRKLDIELPRIRRENSLFWWLAGIALAVCFLALTLHFFMLYKKRQQQPSYKVQSQ</sequence>
<keyword evidence="1" id="KW-0812">Transmembrane</keyword>
<keyword evidence="1" id="KW-0472">Membrane</keyword>
<keyword evidence="1" id="KW-1133">Transmembrane helix</keyword>
<evidence type="ECO:0000256" key="1">
    <source>
        <dbReference type="SAM" id="Phobius"/>
    </source>
</evidence>
<dbReference type="Proteomes" id="UP000077177">
    <property type="component" value="Chromosome"/>
</dbReference>
<dbReference type="STRING" id="1492898.SY85_16745"/>
<evidence type="ECO:0000313" key="3">
    <source>
        <dbReference type="Proteomes" id="UP000077177"/>
    </source>
</evidence>
<name>A0A172TY13_9BACT</name>
<accession>A0A172TY13</accession>
<organism evidence="2 3">
    <name type="scientific">Flavisolibacter tropicus</name>
    <dbReference type="NCBI Taxonomy" id="1492898"/>
    <lineage>
        <taxon>Bacteria</taxon>
        <taxon>Pseudomonadati</taxon>
        <taxon>Bacteroidota</taxon>
        <taxon>Chitinophagia</taxon>
        <taxon>Chitinophagales</taxon>
        <taxon>Chitinophagaceae</taxon>
        <taxon>Flavisolibacter</taxon>
    </lineage>
</organism>
<dbReference type="AlphaFoldDB" id="A0A172TY13"/>
<dbReference type="EMBL" id="CP011390">
    <property type="protein sequence ID" value="ANE51896.1"/>
    <property type="molecule type" value="Genomic_DNA"/>
</dbReference>
<dbReference type="RefSeq" id="WP_066406034.1">
    <property type="nucleotide sequence ID" value="NZ_CP011390.1"/>
</dbReference>
<gene>
    <name evidence="2" type="ORF">SY85_16745</name>
</gene>
<evidence type="ECO:0000313" key="2">
    <source>
        <dbReference type="EMBL" id="ANE51896.1"/>
    </source>
</evidence>